<comment type="caution">
    <text evidence="1">The sequence shown here is derived from an EMBL/GenBank/DDBJ whole genome shotgun (WGS) entry which is preliminary data.</text>
</comment>
<organism evidence="1 2">
    <name type="scientific">Hygrophoropsis aurantiaca</name>
    <dbReference type="NCBI Taxonomy" id="72124"/>
    <lineage>
        <taxon>Eukaryota</taxon>
        <taxon>Fungi</taxon>
        <taxon>Dikarya</taxon>
        <taxon>Basidiomycota</taxon>
        <taxon>Agaricomycotina</taxon>
        <taxon>Agaricomycetes</taxon>
        <taxon>Agaricomycetidae</taxon>
        <taxon>Boletales</taxon>
        <taxon>Coniophorineae</taxon>
        <taxon>Hygrophoropsidaceae</taxon>
        <taxon>Hygrophoropsis</taxon>
    </lineage>
</organism>
<evidence type="ECO:0000313" key="1">
    <source>
        <dbReference type="EMBL" id="KAH7912675.1"/>
    </source>
</evidence>
<name>A0ACB8AGU7_9AGAM</name>
<evidence type="ECO:0000313" key="2">
    <source>
        <dbReference type="Proteomes" id="UP000790377"/>
    </source>
</evidence>
<reference evidence="1" key="1">
    <citation type="journal article" date="2021" name="New Phytol.">
        <title>Evolutionary innovations through gain and loss of genes in the ectomycorrhizal Boletales.</title>
        <authorList>
            <person name="Wu G."/>
            <person name="Miyauchi S."/>
            <person name="Morin E."/>
            <person name="Kuo A."/>
            <person name="Drula E."/>
            <person name="Varga T."/>
            <person name="Kohler A."/>
            <person name="Feng B."/>
            <person name="Cao Y."/>
            <person name="Lipzen A."/>
            <person name="Daum C."/>
            <person name="Hundley H."/>
            <person name="Pangilinan J."/>
            <person name="Johnson J."/>
            <person name="Barry K."/>
            <person name="LaButti K."/>
            <person name="Ng V."/>
            <person name="Ahrendt S."/>
            <person name="Min B."/>
            <person name="Choi I.G."/>
            <person name="Park H."/>
            <person name="Plett J.M."/>
            <person name="Magnuson J."/>
            <person name="Spatafora J.W."/>
            <person name="Nagy L.G."/>
            <person name="Henrissat B."/>
            <person name="Grigoriev I.V."/>
            <person name="Yang Z.L."/>
            <person name="Xu J."/>
            <person name="Martin F.M."/>
        </authorList>
    </citation>
    <scope>NUCLEOTIDE SEQUENCE</scope>
    <source>
        <strain evidence="1">ATCC 28755</strain>
    </source>
</reference>
<dbReference type="Proteomes" id="UP000790377">
    <property type="component" value="Unassembled WGS sequence"/>
</dbReference>
<dbReference type="EMBL" id="MU267646">
    <property type="protein sequence ID" value="KAH7912675.1"/>
    <property type="molecule type" value="Genomic_DNA"/>
</dbReference>
<sequence length="157" mass="17472">MSKWTQLSKISGQIFPLGDANFLATYIIGSVTETIEREALVQAYSHEIRKEAEENGAYDVSDISTKVHSDFVAKGIQLNTFVVEDIYESNDQGKQNAQIWFESANLADAKARIQEIDSNPIVEKYRNGGQQATSLKQQPISLAQVHGVVQKCLEKPL</sequence>
<accession>A0ACB8AGU7</accession>
<proteinExistence type="predicted"/>
<protein>
    <submittedName>
        <fullName evidence="1">Uncharacterized protein</fullName>
    </submittedName>
</protein>
<keyword evidence="2" id="KW-1185">Reference proteome</keyword>
<gene>
    <name evidence="1" type="ORF">BJ138DRAFT_750521</name>
</gene>